<dbReference type="InterPro" id="IPR036812">
    <property type="entry name" value="NAD(P)_OxRdtase_dom_sf"/>
</dbReference>
<dbReference type="Pfam" id="PF00248">
    <property type="entry name" value="Aldo_ket_red"/>
    <property type="match status" value="1"/>
</dbReference>
<gene>
    <name evidence="2" type="ORF">GCM10011609_76490</name>
</gene>
<dbReference type="Proteomes" id="UP000597656">
    <property type="component" value="Unassembled WGS sequence"/>
</dbReference>
<dbReference type="EMBL" id="BMNC01000019">
    <property type="protein sequence ID" value="GGN23599.1"/>
    <property type="molecule type" value="Genomic_DNA"/>
</dbReference>
<dbReference type="PANTHER" id="PTHR43312:SF1">
    <property type="entry name" value="NADP-DEPENDENT OXIDOREDUCTASE DOMAIN-CONTAINING PROTEIN"/>
    <property type="match status" value="1"/>
</dbReference>
<sequence length="359" mass="39467">MESTTPPSTHDGRTQGMVSRRGVLAATGAAALAIGIPGVAAADHLRGGSRPVTRPLPDSGGIIPVIGLGTFMTFDRRPETDRSFIPVVLREFFDGGGRVIDTSALYGAAETNTGQYLRELGLTNRVFLADKSWNCGEYAFDDSHAVRQFTRSQERLHRRRLDLVGVHSMTNVGMILPVLNRLKAQGAIRYVGLTSHEPYQYAGMRPLIETGAIDVIQVRYSMFQRSVEDGLLSIAADNGVAVMVNMALEKGRLHHAVTGHSVPRFAQDEGCESWAQYFLSYVAAHPAVTCVLPASTNPAHVRENLLTMHRPLPDQRQRRRMLDHLQEIPEFARVATTPWYPGKTFANGLVRLPQPHPTG</sequence>
<evidence type="ECO:0000259" key="1">
    <source>
        <dbReference type="Pfam" id="PF00248"/>
    </source>
</evidence>
<keyword evidence="3" id="KW-1185">Reference proteome</keyword>
<accession>A0ABQ2IRY1</accession>
<dbReference type="Gene3D" id="3.20.20.100">
    <property type="entry name" value="NADP-dependent oxidoreductase domain"/>
    <property type="match status" value="1"/>
</dbReference>
<evidence type="ECO:0000313" key="3">
    <source>
        <dbReference type="Proteomes" id="UP000597656"/>
    </source>
</evidence>
<feature type="domain" description="NADP-dependent oxidoreductase" evidence="1">
    <location>
        <begin position="66"/>
        <end position="315"/>
    </location>
</feature>
<dbReference type="InterPro" id="IPR006311">
    <property type="entry name" value="TAT_signal"/>
</dbReference>
<dbReference type="RefSeq" id="WP_189159771.1">
    <property type="nucleotide sequence ID" value="NZ_BMNC01000019.1"/>
</dbReference>
<name>A0ABQ2IRY1_9PSEU</name>
<dbReference type="SUPFAM" id="SSF51430">
    <property type="entry name" value="NAD(P)-linked oxidoreductase"/>
    <property type="match status" value="1"/>
</dbReference>
<evidence type="ECO:0000313" key="2">
    <source>
        <dbReference type="EMBL" id="GGN23599.1"/>
    </source>
</evidence>
<proteinExistence type="predicted"/>
<dbReference type="PANTHER" id="PTHR43312">
    <property type="entry name" value="D-THREO-ALDOSE 1-DEHYDROGENASE"/>
    <property type="match status" value="1"/>
</dbReference>
<comment type="caution">
    <text evidence="2">The sequence shown here is derived from an EMBL/GenBank/DDBJ whole genome shotgun (WGS) entry which is preliminary data.</text>
</comment>
<organism evidence="2 3">
    <name type="scientific">Lentzea pudingi</name>
    <dbReference type="NCBI Taxonomy" id="1789439"/>
    <lineage>
        <taxon>Bacteria</taxon>
        <taxon>Bacillati</taxon>
        <taxon>Actinomycetota</taxon>
        <taxon>Actinomycetes</taxon>
        <taxon>Pseudonocardiales</taxon>
        <taxon>Pseudonocardiaceae</taxon>
        <taxon>Lentzea</taxon>
    </lineage>
</organism>
<reference evidence="3" key="1">
    <citation type="journal article" date="2019" name="Int. J. Syst. Evol. Microbiol.">
        <title>The Global Catalogue of Microorganisms (GCM) 10K type strain sequencing project: providing services to taxonomists for standard genome sequencing and annotation.</title>
        <authorList>
            <consortium name="The Broad Institute Genomics Platform"/>
            <consortium name="The Broad Institute Genome Sequencing Center for Infectious Disease"/>
            <person name="Wu L."/>
            <person name="Ma J."/>
        </authorList>
    </citation>
    <scope>NUCLEOTIDE SEQUENCE [LARGE SCALE GENOMIC DNA]</scope>
    <source>
        <strain evidence="3">CGMCC 4.7319</strain>
    </source>
</reference>
<protein>
    <submittedName>
        <fullName evidence="2">Oxidoreductase</fullName>
    </submittedName>
</protein>
<dbReference type="InterPro" id="IPR023210">
    <property type="entry name" value="NADP_OxRdtase_dom"/>
</dbReference>
<dbReference type="PROSITE" id="PS51318">
    <property type="entry name" value="TAT"/>
    <property type="match status" value="1"/>
</dbReference>
<dbReference type="CDD" id="cd19095">
    <property type="entry name" value="AKR_PA4992-like"/>
    <property type="match status" value="1"/>
</dbReference>
<dbReference type="InterPro" id="IPR053135">
    <property type="entry name" value="AKR2_Oxidoreductase"/>
</dbReference>